<name>A0A0V1HFN6_TRIPS</name>
<evidence type="ECO:0000313" key="1">
    <source>
        <dbReference type="EMBL" id="KRZ09136.1"/>
    </source>
</evidence>
<dbReference type="Proteomes" id="UP000054826">
    <property type="component" value="Unassembled WGS sequence"/>
</dbReference>
<gene>
    <name evidence="1" type="ORF">T4B_10373</name>
    <name evidence="2" type="ORF">T4C_1132</name>
</gene>
<organism evidence="1 3">
    <name type="scientific">Trichinella pseudospiralis</name>
    <name type="common">Parasitic roundworm</name>
    <dbReference type="NCBI Taxonomy" id="6337"/>
    <lineage>
        <taxon>Eukaryota</taxon>
        <taxon>Metazoa</taxon>
        <taxon>Ecdysozoa</taxon>
        <taxon>Nematoda</taxon>
        <taxon>Enoplea</taxon>
        <taxon>Dorylaimia</taxon>
        <taxon>Trichinellida</taxon>
        <taxon>Trichinellidae</taxon>
        <taxon>Trichinella</taxon>
    </lineage>
</organism>
<evidence type="ECO:0000313" key="3">
    <source>
        <dbReference type="Proteomes" id="UP000054805"/>
    </source>
</evidence>
<dbReference type="AlphaFoldDB" id="A0A0V1HFN6"/>
<reference evidence="3 4" key="1">
    <citation type="submission" date="2015-01" db="EMBL/GenBank/DDBJ databases">
        <title>Evolution of Trichinella species and genotypes.</title>
        <authorList>
            <person name="Korhonen P.K."/>
            <person name="Edoardo P."/>
            <person name="Giuseppe L.R."/>
            <person name="Gasser R.B."/>
        </authorList>
    </citation>
    <scope>NUCLEOTIDE SEQUENCE [LARGE SCALE GENOMIC DNA]</scope>
    <source>
        <strain evidence="2">ISS176</strain>
        <strain evidence="1">ISS588</strain>
    </source>
</reference>
<evidence type="ECO:0000313" key="4">
    <source>
        <dbReference type="Proteomes" id="UP000054826"/>
    </source>
</evidence>
<comment type="caution">
    <text evidence="1">The sequence shown here is derived from an EMBL/GenBank/DDBJ whole genome shotgun (WGS) entry which is preliminary data.</text>
</comment>
<dbReference type="EMBL" id="JYDV01000020">
    <property type="protein sequence ID" value="KRZ41433.1"/>
    <property type="molecule type" value="Genomic_DNA"/>
</dbReference>
<sequence length="186" mass="20737">MFVANTEKLYKPFSFLNVDQQLVSTPGQNTFRQSSGAINIILELCVEAEEMYHQIASGRQAGSSMFGFDPQLTMMTKGNPSSCCVRTKPTSELACEIQTIQSNSIPAGGKLSVADDLQISGMERQEITLNKTILDEMRQALCRMHSSQECGNSATITAMPSARKEKCIRKGRAFRYKRRQKMQNPL</sequence>
<dbReference type="Proteomes" id="UP000054805">
    <property type="component" value="Unassembled WGS sequence"/>
</dbReference>
<dbReference type="EMBL" id="JYDS01000385">
    <property type="protein sequence ID" value="KRZ09136.1"/>
    <property type="molecule type" value="Genomic_DNA"/>
</dbReference>
<protein>
    <submittedName>
        <fullName evidence="1">Uncharacterized protein</fullName>
    </submittedName>
</protein>
<evidence type="ECO:0000313" key="2">
    <source>
        <dbReference type="EMBL" id="KRZ41433.1"/>
    </source>
</evidence>
<accession>A0A0V1HFN6</accession>
<proteinExistence type="predicted"/>
<keyword evidence="3" id="KW-1185">Reference proteome</keyword>